<feature type="region of interest" description="Disordered" evidence="1">
    <location>
        <begin position="63"/>
        <end position="97"/>
    </location>
</feature>
<dbReference type="RefSeq" id="XP_033525354.1">
    <property type="nucleotide sequence ID" value="XM_033663522.1"/>
</dbReference>
<accession>A0A6A6AJ84</accession>
<dbReference type="EMBL" id="ML977503">
    <property type="protein sequence ID" value="KAF2130967.1"/>
    <property type="molecule type" value="Genomic_DNA"/>
</dbReference>
<protein>
    <submittedName>
        <fullName evidence="2">Uncharacterized protein</fullName>
    </submittedName>
</protein>
<dbReference type="GeneID" id="54403954"/>
<organism evidence="2 3">
    <name type="scientific">Dothidotthia symphoricarpi CBS 119687</name>
    <dbReference type="NCBI Taxonomy" id="1392245"/>
    <lineage>
        <taxon>Eukaryota</taxon>
        <taxon>Fungi</taxon>
        <taxon>Dikarya</taxon>
        <taxon>Ascomycota</taxon>
        <taxon>Pezizomycotina</taxon>
        <taxon>Dothideomycetes</taxon>
        <taxon>Pleosporomycetidae</taxon>
        <taxon>Pleosporales</taxon>
        <taxon>Dothidotthiaceae</taxon>
        <taxon>Dothidotthia</taxon>
    </lineage>
</organism>
<name>A0A6A6AJ84_9PLEO</name>
<dbReference type="AlphaFoldDB" id="A0A6A6AJ84"/>
<proteinExistence type="predicted"/>
<dbReference type="OrthoDB" id="3800422at2759"/>
<dbReference type="Proteomes" id="UP000799771">
    <property type="component" value="Unassembled WGS sequence"/>
</dbReference>
<reference evidence="2" key="1">
    <citation type="journal article" date="2020" name="Stud. Mycol.">
        <title>101 Dothideomycetes genomes: a test case for predicting lifestyles and emergence of pathogens.</title>
        <authorList>
            <person name="Haridas S."/>
            <person name="Albert R."/>
            <person name="Binder M."/>
            <person name="Bloem J."/>
            <person name="Labutti K."/>
            <person name="Salamov A."/>
            <person name="Andreopoulos B."/>
            <person name="Baker S."/>
            <person name="Barry K."/>
            <person name="Bills G."/>
            <person name="Bluhm B."/>
            <person name="Cannon C."/>
            <person name="Castanera R."/>
            <person name="Culley D."/>
            <person name="Daum C."/>
            <person name="Ezra D."/>
            <person name="Gonzalez J."/>
            <person name="Henrissat B."/>
            <person name="Kuo A."/>
            <person name="Liang C."/>
            <person name="Lipzen A."/>
            <person name="Lutzoni F."/>
            <person name="Magnuson J."/>
            <person name="Mondo S."/>
            <person name="Nolan M."/>
            <person name="Ohm R."/>
            <person name="Pangilinan J."/>
            <person name="Park H.-J."/>
            <person name="Ramirez L."/>
            <person name="Alfaro M."/>
            <person name="Sun H."/>
            <person name="Tritt A."/>
            <person name="Yoshinaga Y."/>
            <person name="Zwiers L.-H."/>
            <person name="Turgeon B."/>
            <person name="Goodwin S."/>
            <person name="Spatafora J."/>
            <person name="Crous P."/>
            <person name="Grigoriev I."/>
        </authorList>
    </citation>
    <scope>NUCLEOTIDE SEQUENCE</scope>
    <source>
        <strain evidence="2">CBS 119687</strain>
    </source>
</reference>
<evidence type="ECO:0000313" key="2">
    <source>
        <dbReference type="EMBL" id="KAF2130967.1"/>
    </source>
</evidence>
<keyword evidence="3" id="KW-1185">Reference proteome</keyword>
<feature type="compositionally biased region" description="Polar residues" evidence="1">
    <location>
        <begin position="71"/>
        <end position="80"/>
    </location>
</feature>
<evidence type="ECO:0000313" key="3">
    <source>
        <dbReference type="Proteomes" id="UP000799771"/>
    </source>
</evidence>
<gene>
    <name evidence="2" type="ORF">P153DRAFT_287286</name>
</gene>
<evidence type="ECO:0000256" key="1">
    <source>
        <dbReference type="SAM" id="MobiDB-lite"/>
    </source>
</evidence>
<sequence>MRKRKRTCPHRETQDGVCGCPEFWDPIEYSQDLPKVRPSVARDTSVTLPVPTFTDYKTFKRQQSVDDAKNMTRSTSNNPQKWRPLKTNWDDGPRETSLQPQMMARNAEATQQQPFVLVDYPLPEGEARLDWDTDLVRRLFGEIQ</sequence>